<keyword evidence="2" id="KW-1185">Reference proteome</keyword>
<reference evidence="1 2" key="1">
    <citation type="submission" date="2023-03" db="EMBL/GenBank/DDBJ databases">
        <title>WGS of Gossypium arboreum.</title>
        <authorList>
            <person name="Yu D."/>
        </authorList>
    </citation>
    <scope>NUCLEOTIDE SEQUENCE [LARGE SCALE GENOMIC DNA]</scope>
    <source>
        <tissue evidence="1">Leaf</tissue>
    </source>
</reference>
<name>A0ABR0MX14_GOSAR</name>
<gene>
    <name evidence="1" type="ORF">PVK06_037341</name>
</gene>
<proteinExistence type="predicted"/>
<dbReference type="EMBL" id="JARKNE010000011">
    <property type="protein sequence ID" value="KAK5782836.1"/>
    <property type="molecule type" value="Genomic_DNA"/>
</dbReference>
<evidence type="ECO:0000313" key="1">
    <source>
        <dbReference type="EMBL" id="KAK5782836.1"/>
    </source>
</evidence>
<sequence length="68" mass="7841">MEKNLMNSNFPDHTFFVLAIGRIGVKFHQPETQRHHVAFKSYDLVLLMSVGVMETSPIRKRVAIELKS</sequence>
<accession>A0ABR0MX14</accession>
<comment type="caution">
    <text evidence="1">The sequence shown here is derived from an EMBL/GenBank/DDBJ whole genome shotgun (WGS) entry which is preliminary data.</text>
</comment>
<dbReference type="Proteomes" id="UP001358586">
    <property type="component" value="Chromosome 11"/>
</dbReference>
<evidence type="ECO:0000313" key="2">
    <source>
        <dbReference type="Proteomes" id="UP001358586"/>
    </source>
</evidence>
<protein>
    <submittedName>
        <fullName evidence="1">Uncharacterized protein</fullName>
    </submittedName>
</protein>
<organism evidence="1 2">
    <name type="scientific">Gossypium arboreum</name>
    <name type="common">Tree cotton</name>
    <name type="synonym">Gossypium nanking</name>
    <dbReference type="NCBI Taxonomy" id="29729"/>
    <lineage>
        <taxon>Eukaryota</taxon>
        <taxon>Viridiplantae</taxon>
        <taxon>Streptophyta</taxon>
        <taxon>Embryophyta</taxon>
        <taxon>Tracheophyta</taxon>
        <taxon>Spermatophyta</taxon>
        <taxon>Magnoliopsida</taxon>
        <taxon>eudicotyledons</taxon>
        <taxon>Gunneridae</taxon>
        <taxon>Pentapetalae</taxon>
        <taxon>rosids</taxon>
        <taxon>malvids</taxon>
        <taxon>Malvales</taxon>
        <taxon>Malvaceae</taxon>
        <taxon>Malvoideae</taxon>
        <taxon>Gossypium</taxon>
    </lineage>
</organism>